<dbReference type="AlphaFoldDB" id="A0AAV7NCL4"/>
<evidence type="ECO:0000313" key="2">
    <source>
        <dbReference type="EMBL" id="KAJ1110923.1"/>
    </source>
</evidence>
<dbReference type="Proteomes" id="UP001066276">
    <property type="component" value="Chromosome 9"/>
</dbReference>
<accession>A0AAV7NCL4</accession>
<protein>
    <submittedName>
        <fullName evidence="2">Uncharacterized protein</fullName>
    </submittedName>
</protein>
<proteinExistence type="predicted"/>
<keyword evidence="3" id="KW-1185">Reference proteome</keyword>
<evidence type="ECO:0000313" key="3">
    <source>
        <dbReference type="Proteomes" id="UP001066276"/>
    </source>
</evidence>
<dbReference type="EMBL" id="JANPWB010000013">
    <property type="protein sequence ID" value="KAJ1110923.1"/>
    <property type="molecule type" value="Genomic_DNA"/>
</dbReference>
<name>A0AAV7NCL4_PLEWA</name>
<gene>
    <name evidence="2" type="ORF">NDU88_008269</name>
</gene>
<reference evidence="2" key="1">
    <citation type="journal article" date="2022" name="bioRxiv">
        <title>Sequencing and chromosome-scale assembly of the giantPleurodeles waltlgenome.</title>
        <authorList>
            <person name="Brown T."/>
            <person name="Elewa A."/>
            <person name="Iarovenko S."/>
            <person name="Subramanian E."/>
            <person name="Araus A.J."/>
            <person name="Petzold A."/>
            <person name="Susuki M."/>
            <person name="Suzuki K.-i.T."/>
            <person name="Hayashi T."/>
            <person name="Toyoda A."/>
            <person name="Oliveira C."/>
            <person name="Osipova E."/>
            <person name="Leigh N.D."/>
            <person name="Simon A."/>
            <person name="Yun M.H."/>
        </authorList>
    </citation>
    <scope>NUCLEOTIDE SEQUENCE</scope>
    <source>
        <strain evidence="2">20211129_DDA</strain>
        <tissue evidence="2">Liver</tissue>
    </source>
</reference>
<feature type="region of interest" description="Disordered" evidence="1">
    <location>
        <begin position="93"/>
        <end position="138"/>
    </location>
</feature>
<sequence length="155" mass="15617">MRPLLSSSSAVAPPGVLLRPRCGASGGPPQVRCGHSSGPPDAPFTLLKLRCGASGGPPQAPLWRSSGPRVHLPPLSASCLRLSPAQRLGSFYRPPADRVENNNSGARRAQPLVFLPPPSPRSAPATAPPPAAPAGGVRAAGAALHMGAPPLSMGA</sequence>
<evidence type="ECO:0000256" key="1">
    <source>
        <dbReference type="SAM" id="MobiDB-lite"/>
    </source>
</evidence>
<organism evidence="2 3">
    <name type="scientific">Pleurodeles waltl</name>
    <name type="common">Iberian ribbed newt</name>
    <dbReference type="NCBI Taxonomy" id="8319"/>
    <lineage>
        <taxon>Eukaryota</taxon>
        <taxon>Metazoa</taxon>
        <taxon>Chordata</taxon>
        <taxon>Craniata</taxon>
        <taxon>Vertebrata</taxon>
        <taxon>Euteleostomi</taxon>
        <taxon>Amphibia</taxon>
        <taxon>Batrachia</taxon>
        <taxon>Caudata</taxon>
        <taxon>Salamandroidea</taxon>
        <taxon>Salamandridae</taxon>
        <taxon>Pleurodelinae</taxon>
        <taxon>Pleurodeles</taxon>
    </lineage>
</organism>
<comment type="caution">
    <text evidence="2">The sequence shown here is derived from an EMBL/GenBank/DDBJ whole genome shotgun (WGS) entry which is preliminary data.</text>
</comment>
<feature type="compositionally biased region" description="Pro residues" evidence="1">
    <location>
        <begin position="114"/>
        <end position="132"/>
    </location>
</feature>